<dbReference type="Gene3D" id="1.25.40.10">
    <property type="entry name" value="Tetratricopeptide repeat domain"/>
    <property type="match status" value="1"/>
</dbReference>
<dbReference type="AlphaFoldDB" id="A0A972G081"/>
<proteinExistence type="predicted"/>
<accession>A0A972G081</accession>
<gene>
    <name evidence="2" type="ORF">HC757_08010</name>
</gene>
<comment type="caution">
    <text evidence="2">The sequence shown here is derived from an EMBL/GenBank/DDBJ whole genome shotgun (WGS) entry which is preliminary data.</text>
</comment>
<keyword evidence="3" id="KW-1185">Reference proteome</keyword>
<name>A0A972G081_9GAMM</name>
<organism evidence="2 3">
    <name type="scientific">Shewanella salipaludis</name>
    <dbReference type="NCBI Taxonomy" id="2723052"/>
    <lineage>
        <taxon>Bacteria</taxon>
        <taxon>Pseudomonadati</taxon>
        <taxon>Pseudomonadota</taxon>
        <taxon>Gammaproteobacteria</taxon>
        <taxon>Alteromonadales</taxon>
        <taxon>Shewanellaceae</taxon>
        <taxon>Shewanella</taxon>
    </lineage>
</organism>
<dbReference type="Proteomes" id="UP000737113">
    <property type="component" value="Unassembled WGS sequence"/>
</dbReference>
<protein>
    <recommendedName>
        <fullName evidence="4">Tetratricopeptide repeat protein</fullName>
    </recommendedName>
</protein>
<dbReference type="RefSeq" id="WP_169563800.1">
    <property type="nucleotide sequence ID" value="NZ_JAAXYH010000004.1"/>
</dbReference>
<dbReference type="InterPro" id="IPR011990">
    <property type="entry name" value="TPR-like_helical_dom_sf"/>
</dbReference>
<sequence>MKIIIIFLLVVIGVYLYRRTQRLAREEQQRNIKPEARKTAAEPVESLARPESGEAQPEVEQAAPQTSTTAAVAEISAEPAPEPETETETEVAAAAAPEPAAAVEAAPEPMPEPEPAPDAEPAPEVKAEPAAAAGVDLSWANPQLTQAMSDYEAATSVQLKHQALLGVLGECYKQRKQADYLNFGANLATDYVQVFTELQKQMPGVEQKGQGFMQLATLLNDSGRFDTAIELCQQALQHGLSDGTVTGFEGRIARIEKAKLKAAQ</sequence>
<evidence type="ECO:0000256" key="1">
    <source>
        <dbReference type="SAM" id="MobiDB-lite"/>
    </source>
</evidence>
<feature type="compositionally biased region" description="Low complexity" evidence="1">
    <location>
        <begin position="90"/>
        <end position="107"/>
    </location>
</feature>
<reference evidence="2" key="1">
    <citation type="submission" date="2020-04" db="EMBL/GenBank/DDBJ databases">
        <title>Description of Shewanella salipaludis sp. nov., isolated from a salt marsh.</title>
        <authorList>
            <person name="Park S."/>
            <person name="Yoon J.-H."/>
        </authorList>
    </citation>
    <scope>NUCLEOTIDE SEQUENCE</scope>
    <source>
        <strain evidence="2">SHSM-M6</strain>
    </source>
</reference>
<evidence type="ECO:0000313" key="2">
    <source>
        <dbReference type="EMBL" id="NMH65116.1"/>
    </source>
</evidence>
<evidence type="ECO:0008006" key="4">
    <source>
        <dbReference type="Google" id="ProtNLM"/>
    </source>
</evidence>
<feature type="compositionally biased region" description="Pro residues" evidence="1">
    <location>
        <begin position="108"/>
        <end position="120"/>
    </location>
</feature>
<dbReference type="SUPFAM" id="SSF48452">
    <property type="entry name" value="TPR-like"/>
    <property type="match status" value="1"/>
</dbReference>
<dbReference type="EMBL" id="JAAXYH010000004">
    <property type="protein sequence ID" value="NMH65116.1"/>
    <property type="molecule type" value="Genomic_DNA"/>
</dbReference>
<feature type="compositionally biased region" description="Low complexity" evidence="1">
    <location>
        <begin position="69"/>
        <end position="79"/>
    </location>
</feature>
<feature type="compositionally biased region" description="Basic and acidic residues" evidence="1">
    <location>
        <begin position="26"/>
        <end position="40"/>
    </location>
</feature>
<feature type="region of interest" description="Disordered" evidence="1">
    <location>
        <begin position="26"/>
        <end position="131"/>
    </location>
</feature>
<feature type="compositionally biased region" description="Low complexity" evidence="1">
    <location>
        <begin position="122"/>
        <end position="131"/>
    </location>
</feature>
<evidence type="ECO:0000313" key="3">
    <source>
        <dbReference type="Proteomes" id="UP000737113"/>
    </source>
</evidence>